<dbReference type="PANTHER" id="PTHR46396:SF2">
    <property type="entry name" value="ILEI_PANDER DOMAIN-CONTAINING PROTEIN"/>
    <property type="match status" value="1"/>
</dbReference>
<comment type="function">
    <text evidence="13">Initiates complex N-linked carbohydrate formation. Essential for the conversion of high-mannose to hybrid and complex N-glycans.</text>
</comment>
<evidence type="ECO:0000256" key="12">
    <source>
        <dbReference type="ARBA" id="ARBA00023211"/>
    </source>
</evidence>
<evidence type="ECO:0000256" key="1">
    <source>
        <dbReference type="ARBA" id="ARBA00004323"/>
    </source>
</evidence>
<reference evidence="16 17" key="1">
    <citation type="submission" date="2023-03" db="EMBL/GenBank/DDBJ databases">
        <title>High-quality genome of Scylla paramamosain provides insights in environmental adaptation.</title>
        <authorList>
            <person name="Zhang L."/>
        </authorList>
    </citation>
    <scope>NUCLEOTIDE SEQUENCE [LARGE SCALE GENOMIC DNA]</scope>
    <source>
        <strain evidence="16">LZ_2023a</strain>
        <tissue evidence="16">Muscle</tissue>
    </source>
</reference>
<comment type="subcellular location">
    <subcellularLocation>
        <location evidence="1 13">Golgi apparatus membrane</location>
        <topology evidence="1 13">Single-pass type II membrane protein</topology>
    </subcellularLocation>
</comment>
<evidence type="ECO:0000256" key="6">
    <source>
        <dbReference type="ARBA" id="ARBA00022692"/>
    </source>
</evidence>
<evidence type="ECO:0000256" key="11">
    <source>
        <dbReference type="ARBA" id="ARBA00023136"/>
    </source>
</evidence>
<dbReference type="EC" id="2.4.1.101" evidence="13"/>
<feature type="signal peptide" evidence="15">
    <location>
        <begin position="1"/>
        <end position="21"/>
    </location>
</feature>
<comment type="pathway">
    <text evidence="2 13">Protein modification; protein glycosylation.</text>
</comment>
<feature type="region of interest" description="Disordered" evidence="14">
    <location>
        <begin position="238"/>
        <end position="259"/>
    </location>
</feature>
<keyword evidence="7 13" id="KW-0479">Metal-binding</keyword>
<evidence type="ECO:0000313" key="17">
    <source>
        <dbReference type="Proteomes" id="UP001487740"/>
    </source>
</evidence>
<comment type="caution">
    <text evidence="16">The sequence shown here is derived from an EMBL/GenBank/DDBJ whole genome shotgun (WGS) entry which is preliminary data.</text>
</comment>
<comment type="similarity">
    <text evidence="3 13">Belongs to the glycosyltransferase 13 family.</text>
</comment>
<dbReference type="InterPro" id="IPR004139">
    <property type="entry name" value="Glyco_trans_13"/>
</dbReference>
<dbReference type="InterPro" id="IPR029044">
    <property type="entry name" value="Nucleotide-diphossugar_trans"/>
</dbReference>
<comment type="catalytic activity">
    <reaction evidence="13">
        <text>N(4)-(alpha-D-Man-(1-&gt;3)-[alpha-D-Man-(1-&gt;3)-[alpha-D-Man-(1-&gt;6)]-alpha-D-Man-(1-&gt;6)]-beta-D-Man-(1-&gt;4)-beta-D-GlcNAc-(1-&gt;4)-beta-D-GlcNAc)-L-asparaginyl-[protein] (N-glucan mannose isomer 5A1,2) + UDP-N-acetyl-alpha-D-glucosamine = N(4)-{beta-D-GlcNAc-(1-&gt;2)-alpha-D-Man-(1-&gt;3)-[alpha-D-Man-(1-&gt;3)-[alpha-D-Man-(1-&gt;6)]-alpha-D-Man-(1-&gt;6)]-beta-D-Man-(1-&gt;4)-beta-D-GlcNAc-(1-&gt;4)-beta-D-GlcNAc}-L-asparaginyl-[protein] + UDP + H(+)</text>
        <dbReference type="Rhea" id="RHEA:11456"/>
        <dbReference type="Rhea" id="RHEA-COMP:14367"/>
        <dbReference type="Rhea" id="RHEA-COMP:14368"/>
        <dbReference type="ChEBI" id="CHEBI:15378"/>
        <dbReference type="ChEBI" id="CHEBI:57705"/>
        <dbReference type="ChEBI" id="CHEBI:58223"/>
        <dbReference type="ChEBI" id="CHEBI:59087"/>
        <dbReference type="ChEBI" id="CHEBI:60625"/>
        <dbReference type="EC" id="2.4.1.101"/>
    </reaction>
</comment>
<dbReference type="SUPFAM" id="SSF53448">
    <property type="entry name" value="Nucleotide-diphospho-sugar transferases"/>
    <property type="match status" value="1"/>
</dbReference>
<evidence type="ECO:0000256" key="4">
    <source>
        <dbReference type="ARBA" id="ARBA00022676"/>
    </source>
</evidence>
<dbReference type="GO" id="GO:0016266">
    <property type="term" value="P:protein O-linked glycosylation via N-acetyl-galactosamine"/>
    <property type="evidence" value="ECO:0007669"/>
    <property type="project" value="TreeGrafter"/>
</dbReference>
<evidence type="ECO:0000256" key="8">
    <source>
        <dbReference type="ARBA" id="ARBA00022968"/>
    </source>
</evidence>
<evidence type="ECO:0000313" key="16">
    <source>
        <dbReference type="EMBL" id="KAK8405605.1"/>
    </source>
</evidence>
<evidence type="ECO:0000256" key="13">
    <source>
        <dbReference type="RuleBase" id="RU368119"/>
    </source>
</evidence>
<evidence type="ECO:0000256" key="3">
    <source>
        <dbReference type="ARBA" id="ARBA00006492"/>
    </source>
</evidence>
<keyword evidence="10 13" id="KW-0333">Golgi apparatus</keyword>
<evidence type="ECO:0000256" key="7">
    <source>
        <dbReference type="ARBA" id="ARBA00022723"/>
    </source>
</evidence>
<dbReference type="PANTHER" id="PTHR46396">
    <property type="entry name" value="PROTEIN O-LINKED-MANNOSE BETA-1,2-N-ACETYLGLUCOSAMINYLTRANSFERASE 1"/>
    <property type="match status" value="1"/>
</dbReference>
<dbReference type="Proteomes" id="UP001487740">
    <property type="component" value="Unassembled WGS sequence"/>
</dbReference>
<keyword evidence="12 13" id="KW-0464">Manganese</keyword>
<dbReference type="GO" id="GO:0047223">
    <property type="term" value="F:beta-1,3-galactosyl-O-glycosyl-glycoprotein beta-1,3-N-acetylglucosaminyltransferase activity"/>
    <property type="evidence" value="ECO:0007669"/>
    <property type="project" value="TreeGrafter"/>
</dbReference>
<keyword evidence="9" id="KW-1133">Transmembrane helix</keyword>
<organism evidence="16 17">
    <name type="scientific">Scylla paramamosain</name>
    <name type="common">Mud crab</name>
    <dbReference type="NCBI Taxonomy" id="85552"/>
    <lineage>
        <taxon>Eukaryota</taxon>
        <taxon>Metazoa</taxon>
        <taxon>Ecdysozoa</taxon>
        <taxon>Arthropoda</taxon>
        <taxon>Crustacea</taxon>
        <taxon>Multicrustacea</taxon>
        <taxon>Malacostraca</taxon>
        <taxon>Eumalacostraca</taxon>
        <taxon>Eucarida</taxon>
        <taxon>Decapoda</taxon>
        <taxon>Pleocyemata</taxon>
        <taxon>Brachyura</taxon>
        <taxon>Eubrachyura</taxon>
        <taxon>Portunoidea</taxon>
        <taxon>Portunidae</taxon>
        <taxon>Portuninae</taxon>
        <taxon>Scylla</taxon>
    </lineage>
</organism>
<gene>
    <name evidence="16" type="ORF">O3P69_001845</name>
</gene>
<comment type="cofactor">
    <cofactor evidence="13">
        <name>Mn(2+)</name>
        <dbReference type="ChEBI" id="CHEBI:29035"/>
    </cofactor>
    <text evidence="13">The cofactor is mostly bound to the substrate.</text>
</comment>
<name>A0AAW0V0X6_SCYPA</name>
<protein>
    <recommendedName>
        <fullName evidence="13">Alpha-1,3-mannosyl-glycoprotein 2-beta-N-acetylglucosaminyltransferase</fullName>
        <shortName evidence="13">GNT-I</shortName>
        <shortName evidence="13">GlcNAc-T I</shortName>
        <ecNumber evidence="13">2.4.1.101</ecNumber>
    </recommendedName>
    <alternativeName>
        <fullName evidence="13">N-glycosyl-oligosaccharide-glycoprotein N-acetylglucosaminyltransferase I</fullName>
    </alternativeName>
</protein>
<keyword evidence="8 13" id="KW-0735">Signal-anchor</keyword>
<evidence type="ECO:0000256" key="9">
    <source>
        <dbReference type="ARBA" id="ARBA00022989"/>
    </source>
</evidence>
<dbReference type="InterPro" id="IPR052463">
    <property type="entry name" value="O-linked_mannose_GnT"/>
</dbReference>
<evidence type="ECO:0000256" key="15">
    <source>
        <dbReference type="SAM" id="SignalP"/>
    </source>
</evidence>
<evidence type="ECO:0000256" key="5">
    <source>
        <dbReference type="ARBA" id="ARBA00022679"/>
    </source>
</evidence>
<evidence type="ECO:0000256" key="10">
    <source>
        <dbReference type="ARBA" id="ARBA00023034"/>
    </source>
</evidence>
<dbReference type="GO" id="GO:0003827">
    <property type="term" value="F:alpha-1,3-mannosylglycoprotein 2-beta-N-acetylglucosaminyltransferase activity"/>
    <property type="evidence" value="ECO:0007669"/>
    <property type="project" value="UniProtKB-UniRule"/>
</dbReference>
<dbReference type="EMBL" id="JARAKH010000003">
    <property type="protein sequence ID" value="KAK8405605.1"/>
    <property type="molecule type" value="Genomic_DNA"/>
</dbReference>
<evidence type="ECO:0000256" key="14">
    <source>
        <dbReference type="SAM" id="MobiDB-lite"/>
    </source>
</evidence>
<dbReference type="Pfam" id="PF03071">
    <property type="entry name" value="GNT-I"/>
    <property type="match status" value="1"/>
</dbReference>
<feature type="chain" id="PRO_5043329112" description="Alpha-1,3-mannosyl-glycoprotein 2-beta-N-acetylglucosaminyltransferase" evidence="15">
    <location>
        <begin position="22"/>
        <end position="660"/>
    </location>
</feature>
<keyword evidence="17" id="KW-1185">Reference proteome</keyword>
<dbReference type="GO" id="GO:0030145">
    <property type="term" value="F:manganese ion binding"/>
    <property type="evidence" value="ECO:0007669"/>
    <property type="project" value="UniProtKB-UniRule"/>
</dbReference>
<accession>A0AAW0V0X6</accession>
<sequence>MKTTTYLTTTLMVALLPQVEEVDVGGVTGWGGVHVAVLHPASGVPLASRSLPTAKPSEARVLARFLGSLQPGRILVLAVLADGALYLSPAEDTLRRLGFRAVVEALGVGEAWVGVTDGRLTREVVLPSPPPSSYDLLTQPRQGRTVAVTQVFLAKRGMRCPWHRRPEMRAQREFCDTYEGFSELCRCRDPLTPALARAAALLQMPGGGQTPFLVALEGESAAIRDLAELFGIPCSEIQPHQHQGNGTRDHHHHHHHHQYDSQLQAATQVIADVTRHALAFAFAAFPQARKVIFLEDDVLPSPDFLWFFQQTAALLDEDPTLLAVTAHNTYSVAGRGLDPTRLLRGAMPPQWGWMADRRLLEAWVPENWGDWDYWVLAWSRAKGLDVVFPELSRSLHAGSGGTHIDGFHQGIAFDHQAAFLPAPIPPATPMPSSVRCLDLYADDPRCDFEHVQQLTLGGHRLFLVDCPASPHCPQNYLAVPHNDLLMEAVAALDLFRRGNDLRTPFRVRRESRSVSRGDHLRERCYWVQPPLAGPQNSQQLQQGGAVAGAGVGGRGSVPSLLKPYSERRVQARGRGRVTAQAMRGENDDEEIKGGHYTSCVLPPCLVSDPLLHPNTLPTHLQPPARLALREAGATHQPASEFTVPDYFKNVTLFSAFYRYY</sequence>
<keyword evidence="6" id="KW-0812">Transmembrane</keyword>
<keyword evidence="5" id="KW-0808">Transferase</keyword>
<dbReference type="AlphaFoldDB" id="A0AAW0V0X6"/>
<dbReference type="Gene3D" id="3.90.550.10">
    <property type="entry name" value="Spore Coat Polysaccharide Biosynthesis Protein SpsA, Chain A"/>
    <property type="match status" value="1"/>
</dbReference>
<keyword evidence="11" id="KW-0472">Membrane</keyword>
<keyword evidence="15" id="KW-0732">Signal</keyword>
<evidence type="ECO:0000256" key="2">
    <source>
        <dbReference type="ARBA" id="ARBA00004922"/>
    </source>
</evidence>
<keyword evidence="4 13" id="KW-0328">Glycosyltransferase</keyword>
<dbReference type="GO" id="GO:0000139">
    <property type="term" value="C:Golgi membrane"/>
    <property type="evidence" value="ECO:0007669"/>
    <property type="project" value="UniProtKB-SubCell"/>
</dbReference>
<proteinExistence type="inferred from homology"/>